<keyword evidence="1" id="KW-0511">Multifunctional enzyme</keyword>
<dbReference type="InterPro" id="IPR050951">
    <property type="entry name" value="Retrovirus_Pol_polyprotein"/>
</dbReference>
<accession>A0A1B6JH82</accession>
<dbReference type="InterPro" id="IPR000477">
    <property type="entry name" value="RT_dom"/>
</dbReference>
<dbReference type="AlphaFoldDB" id="A0A1B6JH82"/>
<protein>
    <recommendedName>
        <fullName evidence="2">Reverse transcriptase domain-containing protein</fullName>
    </recommendedName>
</protein>
<organism evidence="3">
    <name type="scientific">Homalodisca liturata</name>
    <dbReference type="NCBI Taxonomy" id="320908"/>
    <lineage>
        <taxon>Eukaryota</taxon>
        <taxon>Metazoa</taxon>
        <taxon>Ecdysozoa</taxon>
        <taxon>Arthropoda</taxon>
        <taxon>Hexapoda</taxon>
        <taxon>Insecta</taxon>
        <taxon>Pterygota</taxon>
        <taxon>Neoptera</taxon>
        <taxon>Paraneoptera</taxon>
        <taxon>Hemiptera</taxon>
        <taxon>Auchenorrhyncha</taxon>
        <taxon>Membracoidea</taxon>
        <taxon>Cicadellidae</taxon>
        <taxon>Cicadellinae</taxon>
        <taxon>Proconiini</taxon>
        <taxon>Homalodisca</taxon>
    </lineage>
</organism>
<dbReference type="InterPro" id="IPR041577">
    <property type="entry name" value="RT_RNaseH_2"/>
</dbReference>
<dbReference type="PANTHER" id="PTHR37984:SF5">
    <property type="entry name" value="PROTEIN NYNRIN-LIKE"/>
    <property type="match status" value="1"/>
</dbReference>
<gene>
    <name evidence="3" type="ORF">g.14394</name>
</gene>
<dbReference type="PANTHER" id="PTHR37984">
    <property type="entry name" value="PROTEIN CBG26694"/>
    <property type="match status" value="1"/>
</dbReference>
<proteinExistence type="predicted"/>
<dbReference type="InterPro" id="IPR043502">
    <property type="entry name" value="DNA/RNA_pol_sf"/>
</dbReference>
<dbReference type="Pfam" id="PF00078">
    <property type="entry name" value="RVT_1"/>
    <property type="match status" value="1"/>
</dbReference>
<sequence length="208" mass="23854">TECAMDDVIIYAKTVDELRNVTEIVKKRFSEAGLKLNDKKCEYEMTKIKFLGHIISGNGIQIDEEKIQAIEQLQAPTNLKELRRLMGMLNYLSRFIPNYSDLVLPLRSLLKKDHYFSWTVDQEKTFENVKKAITTAPTLGFYDVKKPVRLSVDSSQHSIGAVLLQDRPIAYATRALSPTEQVMPQIVKEALRYNLVAQNFTVLFMVDH</sequence>
<dbReference type="GO" id="GO:0003824">
    <property type="term" value="F:catalytic activity"/>
    <property type="evidence" value="ECO:0007669"/>
    <property type="project" value="UniProtKB-KW"/>
</dbReference>
<evidence type="ECO:0000256" key="1">
    <source>
        <dbReference type="ARBA" id="ARBA00023268"/>
    </source>
</evidence>
<dbReference type="Gene3D" id="3.10.20.370">
    <property type="match status" value="1"/>
</dbReference>
<dbReference type="GO" id="GO:0071897">
    <property type="term" value="P:DNA biosynthetic process"/>
    <property type="evidence" value="ECO:0007669"/>
    <property type="project" value="UniProtKB-ARBA"/>
</dbReference>
<dbReference type="SUPFAM" id="SSF56672">
    <property type="entry name" value="DNA/RNA polymerases"/>
    <property type="match status" value="1"/>
</dbReference>
<reference evidence="3" key="1">
    <citation type="submission" date="2015-11" db="EMBL/GenBank/DDBJ databases">
        <title>De novo transcriptome assembly of four potential Pierce s Disease insect vectors from Arizona vineyards.</title>
        <authorList>
            <person name="Tassone E.E."/>
        </authorList>
    </citation>
    <scope>NUCLEOTIDE SEQUENCE</scope>
</reference>
<dbReference type="PROSITE" id="PS50878">
    <property type="entry name" value="RT_POL"/>
    <property type="match status" value="1"/>
</dbReference>
<dbReference type="InterPro" id="IPR043128">
    <property type="entry name" value="Rev_trsase/Diguanyl_cyclase"/>
</dbReference>
<dbReference type="FunFam" id="3.30.70.270:FF:000026">
    <property type="entry name" value="Transposon Ty3-G Gag-Pol polyprotein"/>
    <property type="match status" value="1"/>
</dbReference>
<evidence type="ECO:0000313" key="3">
    <source>
        <dbReference type="EMBL" id="JAS98611.1"/>
    </source>
</evidence>
<feature type="non-terminal residue" evidence="3">
    <location>
        <position position="1"/>
    </location>
</feature>
<feature type="domain" description="Reverse transcriptase" evidence="2">
    <location>
        <begin position="1"/>
        <end position="55"/>
    </location>
</feature>
<dbReference type="EMBL" id="GECU01009095">
    <property type="protein sequence ID" value="JAS98611.1"/>
    <property type="molecule type" value="Transcribed_RNA"/>
</dbReference>
<dbReference type="Pfam" id="PF17919">
    <property type="entry name" value="RT_RNaseH_2"/>
    <property type="match status" value="1"/>
</dbReference>
<name>A0A1B6JH82_9HEMI</name>
<dbReference type="Gene3D" id="3.30.70.270">
    <property type="match status" value="2"/>
</dbReference>
<evidence type="ECO:0000259" key="2">
    <source>
        <dbReference type="PROSITE" id="PS50878"/>
    </source>
</evidence>